<evidence type="ECO:0000313" key="1">
    <source>
        <dbReference type="EMBL" id="KAL0941675.1"/>
    </source>
</evidence>
<keyword evidence="1" id="KW-0675">Receptor</keyword>
<evidence type="ECO:0000313" key="2">
    <source>
        <dbReference type="Proteomes" id="UP000805649"/>
    </source>
</evidence>
<protein>
    <submittedName>
        <fullName evidence="1">Blue light receptor</fullName>
    </submittedName>
</protein>
<comment type="caution">
    <text evidence="1">The sequence shown here is derived from an EMBL/GenBank/DDBJ whole genome shotgun (WGS) entry which is preliminary data.</text>
</comment>
<keyword evidence="2" id="KW-1185">Reference proteome</keyword>
<gene>
    <name evidence="1" type="ORF">CTRU02_204438</name>
</gene>
<accession>A0ACC3ZC31</accession>
<sequence length="862" mass="96693">MTPGYDVNDDALPLPRSGKGNDPKAIPTGSTDEEVLARILPRPDTTAIEAAMISIGHDSDEGGLEAHRPRLGRSLSKSSMATEALKSHSETDAVIIEDSTGDEASHPRRNSVELKDRSRPLSRAGLISPDHAQVKPDTDNVAIPARGSSRPDRTSSNGNGRIAARSGYNIPQRVPRADEVELAKRILAQATEGEPYSPSYHREYSSPPRTNRSATPPPIGRSRRRIIYESDEEEEEDYYQPTYHDEIRNKDRNRSIVSTPVTAIHIPTEEKSRSPASLHRHSHSGRLVQSSRRSSQPPPLLRPSISLVAYKSESRTPAFDQHHLYEDAEPPPISQRRPDHPRSRRGTHHKYTEMGEERHQDYSVKNGLRAKLTPDYRPRTVERIAPNDDAVSISQQSTSKHSTTSNGSSRTADFFGPGIFQVVLRNPTTAHQLLKFSEARFCSESVEFLQKVEKYQTTLNTLAGIMTTIHKDHLAEDSPKQINVNSDLRKSIHSEMKSLVNRTLPSMETLFTDLQESVEHDVYLDVYPRFVRYQMALSATKALATNRYSYQGLGDCFCLTNPAIADNPIVYASDGFVKVTGFSRSEIIPRNCRFLQGAHTDRGPVRRLKTAIEEGKESVELILNYKKNGDPFWNLLYVAPLYNESGKLAFFLGGQINCSTTIHSNVDVMRVLSMSSQDDTPTKPRAPSLHRSGSLPSARKAFLKVLGVRTDSYGQNGVSNDPGMENKLLHRMEGQTLNAQMKEFYTAYSKYLILSYDSFVIKFYSEGVMDILHPANNTVGLVAGQEVFRFFKQNMVNNQSDYKGRVRNALRSGSPISLELRLQTRRSALFRGDEKFMTHWTPLKDEKSLIHWVVVTMSPAIQ</sequence>
<organism evidence="1 2">
    <name type="scientific">Colletotrichum truncatum</name>
    <name type="common">Anthracnose fungus</name>
    <name type="synonym">Colletotrichum capsici</name>
    <dbReference type="NCBI Taxonomy" id="5467"/>
    <lineage>
        <taxon>Eukaryota</taxon>
        <taxon>Fungi</taxon>
        <taxon>Dikarya</taxon>
        <taxon>Ascomycota</taxon>
        <taxon>Pezizomycotina</taxon>
        <taxon>Sordariomycetes</taxon>
        <taxon>Hypocreomycetidae</taxon>
        <taxon>Glomerellales</taxon>
        <taxon>Glomerellaceae</taxon>
        <taxon>Colletotrichum</taxon>
        <taxon>Colletotrichum truncatum species complex</taxon>
    </lineage>
</organism>
<dbReference type="EMBL" id="VUJX02000002">
    <property type="protein sequence ID" value="KAL0941675.1"/>
    <property type="molecule type" value="Genomic_DNA"/>
</dbReference>
<dbReference type="Proteomes" id="UP000805649">
    <property type="component" value="Unassembled WGS sequence"/>
</dbReference>
<name>A0ACC3ZC31_COLTU</name>
<proteinExistence type="predicted"/>
<reference evidence="1 2" key="1">
    <citation type="journal article" date="2020" name="Phytopathology">
        <title>Genome Sequence Resources of Colletotrichum truncatum, C. plurivorum, C. musicola, and C. sojae: Four Species Pathogenic to Soybean (Glycine max).</title>
        <authorList>
            <person name="Rogerio F."/>
            <person name="Boufleur T.R."/>
            <person name="Ciampi-Guillardi M."/>
            <person name="Sukno S.A."/>
            <person name="Thon M.R."/>
            <person name="Massola Junior N.S."/>
            <person name="Baroncelli R."/>
        </authorList>
    </citation>
    <scope>NUCLEOTIDE SEQUENCE [LARGE SCALE GENOMIC DNA]</scope>
    <source>
        <strain evidence="1 2">CMES1059</strain>
    </source>
</reference>